<keyword evidence="5 8" id="KW-0472">Membrane</keyword>
<feature type="chain" id="PRO_5022710473" description="SEFIR domain-containing protein" evidence="9">
    <location>
        <begin position="21"/>
        <end position="617"/>
    </location>
</feature>
<evidence type="ECO:0000256" key="5">
    <source>
        <dbReference type="ARBA" id="ARBA00023136"/>
    </source>
</evidence>
<gene>
    <name evidence="11" type="ORF">E1301_Tti016318</name>
</gene>
<comment type="caution">
    <text evidence="11">The sequence shown here is derived from an EMBL/GenBank/DDBJ whole genome shotgun (WGS) entry which is preliminary data.</text>
</comment>
<organism evidence="11 12">
    <name type="scientific">Triplophysa tibetana</name>
    <dbReference type="NCBI Taxonomy" id="1572043"/>
    <lineage>
        <taxon>Eukaryota</taxon>
        <taxon>Metazoa</taxon>
        <taxon>Chordata</taxon>
        <taxon>Craniata</taxon>
        <taxon>Vertebrata</taxon>
        <taxon>Euteleostomi</taxon>
        <taxon>Actinopterygii</taxon>
        <taxon>Neopterygii</taxon>
        <taxon>Teleostei</taxon>
        <taxon>Ostariophysi</taxon>
        <taxon>Cypriniformes</taxon>
        <taxon>Nemacheilidae</taxon>
        <taxon>Triplophysa</taxon>
    </lineage>
</organism>
<proteinExistence type="predicted"/>
<evidence type="ECO:0000313" key="12">
    <source>
        <dbReference type="Proteomes" id="UP000324632"/>
    </source>
</evidence>
<feature type="domain" description="SEFIR" evidence="10">
    <location>
        <begin position="467"/>
        <end position="612"/>
    </location>
</feature>
<dbReference type="GO" id="GO:0030368">
    <property type="term" value="F:interleukin-17 receptor activity"/>
    <property type="evidence" value="ECO:0007669"/>
    <property type="project" value="InterPro"/>
</dbReference>
<evidence type="ECO:0000256" key="9">
    <source>
        <dbReference type="SAM" id="SignalP"/>
    </source>
</evidence>
<dbReference type="PANTHER" id="PTHR15583">
    <property type="entry name" value="INTERLEUKIN-17 RECEPTOR"/>
    <property type="match status" value="1"/>
</dbReference>
<keyword evidence="6" id="KW-0675">Receptor</keyword>
<evidence type="ECO:0000256" key="8">
    <source>
        <dbReference type="SAM" id="Phobius"/>
    </source>
</evidence>
<dbReference type="PANTHER" id="PTHR15583:SF12">
    <property type="entry name" value="INTERLEUKIN-17 RECEPTOR C"/>
    <property type="match status" value="1"/>
</dbReference>
<keyword evidence="3 9" id="KW-0732">Signal</keyword>
<keyword evidence="4 8" id="KW-1133">Transmembrane helix</keyword>
<sequence length="617" mass="69428">MDLSRWRLLLVLSVCGFVCSLENSFREEVVLHNPQNNIICPQGLLNCSVKPTVSLSADDVDCGPVLMCSLTVEPELCCYDKRCKPCLWINIQLSFIPDAEFEEDGEGSGYDHDNKGALDSGCVSLPDNTTECQSASKYHPCEDQLSCQGMSAAVTICYYSAGVLQPLCKRLDFKVSSARGYNTFNMTLVEYEHAVFGNTMKISVRSFILQVTVPTLNTVCSSAHHENITECKGPRVNYVIDKQNGVFKINSEAGDESVRHLCMKRGKEGTCRALTSNVIPLELIRDCTCFQAWNQGTARVEFCPFERNQEFKEKVLRNMSVLVYHTKTYDGQPVLGWNLSAPCRIKAELWPCHLQTDGKCTEIHGIGKRYTNETQWEDNVTTLLASGSFVNIKSRNHQQLCVMVKPDGELPHYYCQHSLKRRYWSLLVPLGLLIVFLTVFGGLLLVHKLKRKISGWERQCHSPDTRRQVLLLHSSANDHQERLVCQLGRMFSELGFDVFLDLCYKTELGSLGPAPWFLSKLGQVQKHGGKVLLMLSPSTLRYAEEYWNMYKRGKDKMPRNFTACSSDVLGAALGCILADHQRGGAPQRFVLVQLDNIEHLINEECDVPELLRGLAAV</sequence>
<evidence type="ECO:0000256" key="6">
    <source>
        <dbReference type="ARBA" id="ARBA00023170"/>
    </source>
</evidence>
<dbReference type="GO" id="GO:0016020">
    <property type="term" value="C:membrane"/>
    <property type="evidence" value="ECO:0007669"/>
    <property type="project" value="UniProtKB-SubCell"/>
</dbReference>
<evidence type="ECO:0000256" key="3">
    <source>
        <dbReference type="ARBA" id="ARBA00022729"/>
    </source>
</evidence>
<evidence type="ECO:0000256" key="2">
    <source>
        <dbReference type="ARBA" id="ARBA00022692"/>
    </source>
</evidence>
<accession>A0A5A9NDF8</accession>
<feature type="transmembrane region" description="Helical" evidence="8">
    <location>
        <begin position="423"/>
        <end position="446"/>
    </location>
</feature>
<dbReference type="InterPro" id="IPR039465">
    <property type="entry name" value="IL-17_rcpt-like"/>
</dbReference>
<evidence type="ECO:0000256" key="1">
    <source>
        <dbReference type="ARBA" id="ARBA00004479"/>
    </source>
</evidence>
<evidence type="ECO:0000256" key="4">
    <source>
        <dbReference type="ARBA" id="ARBA00022989"/>
    </source>
</evidence>
<keyword evidence="12" id="KW-1185">Reference proteome</keyword>
<feature type="signal peptide" evidence="9">
    <location>
        <begin position="1"/>
        <end position="20"/>
    </location>
</feature>
<protein>
    <recommendedName>
        <fullName evidence="10">SEFIR domain-containing protein</fullName>
    </recommendedName>
</protein>
<dbReference type="Proteomes" id="UP000324632">
    <property type="component" value="Chromosome 19"/>
</dbReference>
<evidence type="ECO:0000259" key="10">
    <source>
        <dbReference type="Pfam" id="PF08357"/>
    </source>
</evidence>
<dbReference type="AlphaFoldDB" id="A0A5A9NDF8"/>
<keyword evidence="2 8" id="KW-0812">Transmembrane</keyword>
<reference evidence="11 12" key="1">
    <citation type="journal article" date="2019" name="Mol. Ecol. Resour.">
        <title>Chromosome-level genome assembly of Triplophysa tibetana, a fish adapted to the harsh high-altitude environment of the Tibetan Plateau.</title>
        <authorList>
            <person name="Yang X."/>
            <person name="Liu H."/>
            <person name="Ma Z."/>
            <person name="Zou Y."/>
            <person name="Zou M."/>
            <person name="Mao Y."/>
            <person name="Li X."/>
            <person name="Wang H."/>
            <person name="Chen T."/>
            <person name="Wang W."/>
            <person name="Yang R."/>
        </authorList>
    </citation>
    <scope>NUCLEOTIDE SEQUENCE [LARGE SCALE GENOMIC DNA]</scope>
    <source>
        <strain evidence="11">TTIB1903HZAU</strain>
        <tissue evidence="11">Muscle</tissue>
    </source>
</reference>
<keyword evidence="7" id="KW-0325">Glycoprotein</keyword>
<comment type="subcellular location">
    <subcellularLocation>
        <location evidence="1">Membrane</location>
        <topology evidence="1">Single-pass type I membrane protein</topology>
    </subcellularLocation>
</comment>
<dbReference type="InterPro" id="IPR013568">
    <property type="entry name" value="SEFIR_dom"/>
</dbReference>
<dbReference type="Pfam" id="PF08357">
    <property type="entry name" value="SEFIR"/>
    <property type="match status" value="1"/>
</dbReference>
<name>A0A5A9NDF8_9TELE</name>
<evidence type="ECO:0000313" key="11">
    <source>
        <dbReference type="EMBL" id="KAA0707453.1"/>
    </source>
</evidence>
<dbReference type="Gene3D" id="3.40.50.11530">
    <property type="match status" value="1"/>
</dbReference>
<evidence type="ECO:0000256" key="7">
    <source>
        <dbReference type="ARBA" id="ARBA00023180"/>
    </source>
</evidence>
<dbReference type="EMBL" id="SOYY01000019">
    <property type="protein sequence ID" value="KAA0707453.1"/>
    <property type="molecule type" value="Genomic_DNA"/>
</dbReference>